<evidence type="ECO:0008006" key="11">
    <source>
        <dbReference type="Google" id="ProtNLM"/>
    </source>
</evidence>
<comment type="similarity">
    <text evidence="2">Belongs to the SCC4/mau-2 family.</text>
</comment>
<name>A0AAD7NUL6_9AGAR</name>
<comment type="caution">
    <text evidence="9">The sequence shown here is derived from an EMBL/GenBank/DDBJ whole genome shotgun (WGS) entry which is preliminary data.</text>
</comment>
<evidence type="ECO:0000313" key="9">
    <source>
        <dbReference type="EMBL" id="KAJ7775702.1"/>
    </source>
</evidence>
<evidence type="ECO:0000256" key="7">
    <source>
        <dbReference type="ARBA" id="ARBA00023306"/>
    </source>
</evidence>
<dbReference type="GO" id="GO:0005634">
    <property type="term" value="C:nucleus"/>
    <property type="evidence" value="ECO:0007669"/>
    <property type="project" value="UniProtKB-SubCell"/>
</dbReference>
<feature type="compositionally biased region" description="Low complexity" evidence="8">
    <location>
        <begin position="212"/>
        <end position="224"/>
    </location>
</feature>
<dbReference type="GO" id="GO:0007064">
    <property type="term" value="P:mitotic sister chromatid cohesion"/>
    <property type="evidence" value="ECO:0007669"/>
    <property type="project" value="InterPro"/>
</dbReference>
<sequence length="743" mass="79174">MEDNPRPQKRVRITPPTDVRVSSNVPESQLRGPQLLLALPSLLVHPPTNSAHTRALCISLLALRRCLDVPNPGYSSGSAGNGACDLNPPDECRAWCALAEIGLSVLEGGFGAEAWAAGIEGEVERALGKALIIAQKHPALVSYAPYLTRLSARAAPQRARQLLRPTLGLTLPTAGNATVHYYTHLAWVDHLLQALLYPPTTPSKPALKPARAKSATATPTKSTTLTREKEIARDLVALRAALNPLLSASHVNIALLARLIELRTLIALGRWVEVAAALERAEAAMGVVFPVPPAGKGEHPLYTTSPFHAALVVHVLVLGVVWFVYAVAPPASGAESGPCAGSTAVSARLTLLYTLLDAGVYNGKCRTGADGQSIGPESEGVLEVPLDASTPPLYIRTTHPRVLYALGYLVSAVARRDLVGRKPKRKTFLQEGLGVVNREAGRELRVPRWANAGEVRAVELQMEKVKADLMCELVGVCIMRSEFADAEQTLNAVIAHARTHGLFAGALAHRIALLHAHLAHALGRPTRARTCYRVAAQLAEEAGDAGGAAAARAGEVALLVGLRARARLRASGRTPPPLAEEEAEVDIGEAELVRFGREVAAACRVLGGAMRAVGEVLEGVLTGEILKAKQHLKNALSYATECQDNHLRALILAMIAAHYLHTAGEQAQLMLATCEQLAAGLGAPGKKGKDRVETVGNAPLRLWAGERFLELHKRDGRDDLIQKREEANGVLRQAVVALSQRAS</sequence>
<dbReference type="AlphaFoldDB" id="A0AAD7NUL6"/>
<comment type="subcellular location">
    <subcellularLocation>
        <location evidence="1">Nucleus</location>
    </subcellularLocation>
</comment>
<dbReference type="GO" id="GO:0007059">
    <property type="term" value="P:chromosome segregation"/>
    <property type="evidence" value="ECO:0007669"/>
    <property type="project" value="UniProtKB-KW"/>
</dbReference>
<dbReference type="PANTHER" id="PTHR21394">
    <property type="entry name" value="MAU2 CHROMATID COHESION FACTOR HOMOLOG"/>
    <property type="match status" value="1"/>
</dbReference>
<dbReference type="Pfam" id="PF10345">
    <property type="entry name" value="Cohesin_load"/>
    <property type="match status" value="1"/>
</dbReference>
<keyword evidence="10" id="KW-1185">Reference proteome</keyword>
<evidence type="ECO:0000256" key="1">
    <source>
        <dbReference type="ARBA" id="ARBA00004123"/>
    </source>
</evidence>
<gene>
    <name evidence="9" type="ORF">DFH07DRAFT_984776</name>
</gene>
<evidence type="ECO:0000256" key="4">
    <source>
        <dbReference type="ARBA" id="ARBA00022776"/>
    </source>
</evidence>
<reference evidence="9" key="1">
    <citation type="submission" date="2023-03" db="EMBL/GenBank/DDBJ databases">
        <title>Massive genome expansion in bonnet fungi (Mycena s.s.) driven by repeated elements and novel gene families across ecological guilds.</title>
        <authorList>
            <consortium name="Lawrence Berkeley National Laboratory"/>
            <person name="Harder C.B."/>
            <person name="Miyauchi S."/>
            <person name="Viragh M."/>
            <person name="Kuo A."/>
            <person name="Thoen E."/>
            <person name="Andreopoulos B."/>
            <person name="Lu D."/>
            <person name="Skrede I."/>
            <person name="Drula E."/>
            <person name="Henrissat B."/>
            <person name="Morin E."/>
            <person name="Kohler A."/>
            <person name="Barry K."/>
            <person name="LaButti K."/>
            <person name="Morin E."/>
            <person name="Salamov A."/>
            <person name="Lipzen A."/>
            <person name="Mereny Z."/>
            <person name="Hegedus B."/>
            <person name="Baldrian P."/>
            <person name="Stursova M."/>
            <person name="Weitz H."/>
            <person name="Taylor A."/>
            <person name="Grigoriev I.V."/>
            <person name="Nagy L.G."/>
            <person name="Martin F."/>
            <person name="Kauserud H."/>
        </authorList>
    </citation>
    <scope>NUCLEOTIDE SEQUENCE</scope>
    <source>
        <strain evidence="9">CBHHK188m</strain>
    </source>
</reference>
<proteinExistence type="inferred from homology"/>
<organism evidence="9 10">
    <name type="scientific">Mycena maculata</name>
    <dbReference type="NCBI Taxonomy" id="230809"/>
    <lineage>
        <taxon>Eukaryota</taxon>
        <taxon>Fungi</taxon>
        <taxon>Dikarya</taxon>
        <taxon>Basidiomycota</taxon>
        <taxon>Agaricomycotina</taxon>
        <taxon>Agaricomycetes</taxon>
        <taxon>Agaricomycetidae</taxon>
        <taxon>Agaricales</taxon>
        <taxon>Marasmiineae</taxon>
        <taxon>Mycenaceae</taxon>
        <taxon>Mycena</taxon>
    </lineage>
</organism>
<dbReference type="InterPro" id="IPR019440">
    <property type="entry name" value="MAU2"/>
</dbReference>
<feature type="region of interest" description="Disordered" evidence="8">
    <location>
        <begin position="203"/>
        <end position="224"/>
    </location>
</feature>
<dbReference type="GO" id="GO:0051301">
    <property type="term" value="P:cell division"/>
    <property type="evidence" value="ECO:0007669"/>
    <property type="project" value="UniProtKB-KW"/>
</dbReference>
<dbReference type="Proteomes" id="UP001215280">
    <property type="component" value="Unassembled WGS sequence"/>
</dbReference>
<evidence type="ECO:0000256" key="6">
    <source>
        <dbReference type="ARBA" id="ARBA00023242"/>
    </source>
</evidence>
<keyword evidence="4" id="KW-0498">Mitosis</keyword>
<accession>A0AAD7NUL6</accession>
<evidence type="ECO:0000256" key="5">
    <source>
        <dbReference type="ARBA" id="ARBA00022829"/>
    </source>
</evidence>
<evidence type="ECO:0000256" key="8">
    <source>
        <dbReference type="SAM" id="MobiDB-lite"/>
    </source>
</evidence>
<feature type="region of interest" description="Disordered" evidence="8">
    <location>
        <begin position="1"/>
        <end position="25"/>
    </location>
</feature>
<keyword evidence="3" id="KW-0132">Cell division</keyword>
<keyword evidence="5" id="KW-0159">Chromosome partition</keyword>
<keyword evidence="6" id="KW-0539">Nucleus</keyword>
<keyword evidence="7" id="KW-0131">Cell cycle</keyword>
<evidence type="ECO:0000256" key="2">
    <source>
        <dbReference type="ARBA" id="ARBA00008585"/>
    </source>
</evidence>
<protein>
    <recommendedName>
        <fullName evidence="11">Cohesin loading factor</fullName>
    </recommendedName>
</protein>
<evidence type="ECO:0000313" key="10">
    <source>
        <dbReference type="Proteomes" id="UP001215280"/>
    </source>
</evidence>
<dbReference type="EMBL" id="JARJLG010000014">
    <property type="protein sequence ID" value="KAJ7775702.1"/>
    <property type="molecule type" value="Genomic_DNA"/>
</dbReference>
<evidence type="ECO:0000256" key="3">
    <source>
        <dbReference type="ARBA" id="ARBA00022618"/>
    </source>
</evidence>